<reference evidence="1 2" key="2">
    <citation type="submission" date="2018-11" db="EMBL/GenBank/DDBJ databases">
        <authorList>
            <consortium name="Pathogen Informatics"/>
        </authorList>
    </citation>
    <scope>NUCLEOTIDE SEQUENCE [LARGE SCALE GENOMIC DNA]</scope>
    <source>
        <strain evidence="1 2">Costa Rica</strain>
    </source>
</reference>
<reference evidence="3" key="1">
    <citation type="submission" date="2017-02" db="UniProtKB">
        <authorList>
            <consortium name="WormBaseParasite"/>
        </authorList>
    </citation>
    <scope>IDENTIFICATION</scope>
</reference>
<dbReference type="Proteomes" id="UP000267027">
    <property type="component" value="Unassembled WGS sequence"/>
</dbReference>
<keyword evidence="2" id="KW-1185">Reference proteome</keyword>
<dbReference type="WBParaSite" id="ACOC_0000858201-mRNA-1">
    <property type="protein sequence ID" value="ACOC_0000858201-mRNA-1"/>
    <property type="gene ID" value="ACOC_0000858201"/>
</dbReference>
<evidence type="ECO:0000313" key="1">
    <source>
        <dbReference type="EMBL" id="VDM60168.1"/>
    </source>
</evidence>
<gene>
    <name evidence="1" type="ORF">ACOC_LOCUS8583</name>
</gene>
<dbReference type="STRING" id="334426.A0A0R3PSH0"/>
<sequence>MKLDGLKPLYNGLTQTCSEINSICLLLTLESANSKRYETTLDKELAEGLERMRILAAAEKAQRDQVKLNKRRSYNIGTLLSDRYGLQSIYQKRRRTFEKPIPCTPLHVASDEVPEMDLSCLIGDSVEDFKPSLDSRLRQPLAGDRPLRPYFARNFVPEIHLSREPEICEGENGSVLLTVTNESNSKAEVILVADNGDGLVECLTPAIQLSLPSADETADIYDIENDKRSVNDGCVY</sequence>
<protein>
    <submittedName>
        <fullName evidence="1 3">Uncharacterized protein</fullName>
    </submittedName>
</protein>
<dbReference type="AlphaFoldDB" id="A0A0R3PSH0"/>
<evidence type="ECO:0000313" key="3">
    <source>
        <dbReference type="WBParaSite" id="ACOC_0000858201-mRNA-1"/>
    </source>
</evidence>
<name>A0A0R3PSH0_ANGCS</name>
<dbReference type="OrthoDB" id="283815at2759"/>
<proteinExistence type="predicted"/>
<dbReference type="EMBL" id="UYYA01004174">
    <property type="protein sequence ID" value="VDM60168.1"/>
    <property type="molecule type" value="Genomic_DNA"/>
</dbReference>
<organism evidence="3">
    <name type="scientific">Angiostrongylus costaricensis</name>
    <name type="common">Nematode worm</name>
    <dbReference type="NCBI Taxonomy" id="334426"/>
    <lineage>
        <taxon>Eukaryota</taxon>
        <taxon>Metazoa</taxon>
        <taxon>Ecdysozoa</taxon>
        <taxon>Nematoda</taxon>
        <taxon>Chromadorea</taxon>
        <taxon>Rhabditida</taxon>
        <taxon>Rhabditina</taxon>
        <taxon>Rhabditomorpha</taxon>
        <taxon>Strongyloidea</taxon>
        <taxon>Metastrongylidae</taxon>
        <taxon>Angiostrongylus</taxon>
    </lineage>
</organism>
<evidence type="ECO:0000313" key="2">
    <source>
        <dbReference type="Proteomes" id="UP000267027"/>
    </source>
</evidence>
<accession>A0A0R3PSH0</accession>